<dbReference type="PANTHER" id="PTHR43618:SF17">
    <property type="entry name" value="RHAMNOLIPIDS BIOSYNTHESIS 3-OXOACYL-[ACYL-CARRIER-PROTEIN] REDUCTASE"/>
    <property type="match status" value="1"/>
</dbReference>
<proteinExistence type="inferred from homology"/>
<evidence type="ECO:0000256" key="1">
    <source>
        <dbReference type="ARBA" id="ARBA00006484"/>
    </source>
</evidence>
<evidence type="ECO:0000256" key="3">
    <source>
        <dbReference type="ARBA" id="ARBA00023002"/>
    </source>
</evidence>
<dbReference type="InterPro" id="IPR036291">
    <property type="entry name" value="NAD(P)-bd_dom_sf"/>
</dbReference>
<dbReference type="SUPFAM" id="SSF51735">
    <property type="entry name" value="NAD(P)-binding Rossmann-fold domains"/>
    <property type="match status" value="1"/>
</dbReference>
<keyword evidence="5" id="KW-1185">Reference proteome</keyword>
<name>A0ABY6V0U8_BIOOC</name>
<accession>A0ABY6V0U8</accession>
<evidence type="ECO:0000313" key="5">
    <source>
        <dbReference type="Proteomes" id="UP000766486"/>
    </source>
</evidence>
<reference evidence="4 5" key="1">
    <citation type="submission" date="2019-06" db="EMBL/GenBank/DDBJ databases">
        <authorList>
            <person name="Broberg M."/>
        </authorList>
    </citation>
    <scope>NUCLEOTIDE SEQUENCE [LARGE SCALE GENOMIC DNA]</scope>
</reference>
<dbReference type="InterPro" id="IPR002347">
    <property type="entry name" value="SDR_fam"/>
</dbReference>
<comment type="similarity">
    <text evidence="1">Belongs to the short-chain dehydrogenases/reductases (SDR) family.</text>
</comment>
<sequence>MMRATLDSMGEYIRSELPLGRTGEPEDVAGASLFLASKAGAFVNGALIRVDGGASLVSKI</sequence>
<comment type="caution">
    <text evidence="4">The sequence shown here is derived from an EMBL/GenBank/DDBJ whole genome shotgun (WGS) entry which is preliminary data.</text>
</comment>
<gene>
    <name evidence="4" type="ORF">CLO192961_LOCUS469905</name>
</gene>
<dbReference type="Proteomes" id="UP000766486">
    <property type="component" value="Unassembled WGS sequence"/>
</dbReference>
<keyword evidence="3" id="KW-0560">Oxidoreductase</keyword>
<evidence type="ECO:0000313" key="4">
    <source>
        <dbReference type="EMBL" id="VUC37361.1"/>
    </source>
</evidence>
<organism evidence="4 5">
    <name type="scientific">Bionectria ochroleuca</name>
    <name type="common">Gliocladium roseum</name>
    <dbReference type="NCBI Taxonomy" id="29856"/>
    <lineage>
        <taxon>Eukaryota</taxon>
        <taxon>Fungi</taxon>
        <taxon>Dikarya</taxon>
        <taxon>Ascomycota</taxon>
        <taxon>Pezizomycotina</taxon>
        <taxon>Sordariomycetes</taxon>
        <taxon>Hypocreomycetidae</taxon>
        <taxon>Hypocreales</taxon>
        <taxon>Bionectriaceae</taxon>
        <taxon>Clonostachys</taxon>
    </lineage>
</organism>
<dbReference type="InterPro" id="IPR052178">
    <property type="entry name" value="Sec_Metab_Biosynth_SDR"/>
</dbReference>
<evidence type="ECO:0000256" key="2">
    <source>
        <dbReference type="ARBA" id="ARBA00022857"/>
    </source>
</evidence>
<dbReference type="EMBL" id="CABFNS010000960">
    <property type="protein sequence ID" value="VUC37361.1"/>
    <property type="molecule type" value="Genomic_DNA"/>
</dbReference>
<dbReference type="PANTHER" id="PTHR43618">
    <property type="entry name" value="7-ALPHA-HYDROXYSTEROID DEHYDROGENASE"/>
    <property type="match status" value="1"/>
</dbReference>
<dbReference type="Pfam" id="PF13561">
    <property type="entry name" value="adh_short_C2"/>
    <property type="match status" value="1"/>
</dbReference>
<dbReference type="Gene3D" id="3.40.50.720">
    <property type="entry name" value="NAD(P)-binding Rossmann-like Domain"/>
    <property type="match status" value="1"/>
</dbReference>
<keyword evidence="2" id="KW-0521">NADP</keyword>
<protein>
    <submittedName>
        <fullName evidence="4">Uncharacterized protein</fullName>
    </submittedName>
</protein>